<dbReference type="AlphaFoldDB" id="A0A022RCV9"/>
<protein>
    <submittedName>
        <fullName evidence="5">Uncharacterized protein</fullName>
    </submittedName>
</protein>
<accession>A0A022RCV9</accession>
<evidence type="ECO:0000256" key="4">
    <source>
        <dbReference type="SAM" id="MobiDB-lite"/>
    </source>
</evidence>
<dbReference type="PROSITE" id="PS50082">
    <property type="entry name" value="WD_REPEATS_2"/>
    <property type="match status" value="1"/>
</dbReference>
<dbReference type="InterPro" id="IPR015943">
    <property type="entry name" value="WD40/YVTN_repeat-like_dom_sf"/>
</dbReference>
<dbReference type="Proteomes" id="UP000030748">
    <property type="component" value="Unassembled WGS sequence"/>
</dbReference>
<dbReference type="PANTHER" id="PTHR46866">
    <property type="entry name" value="GH12955P"/>
    <property type="match status" value="1"/>
</dbReference>
<feature type="non-terminal residue" evidence="5">
    <location>
        <position position="1"/>
    </location>
</feature>
<dbReference type="InterPro" id="IPR001680">
    <property type="entry name" value="WD40_rpt"/>
</dbReference>
<sequence length="587" mass="65204">EFVRFFRLRNVKRCTLSEAVQMGYAEMRVARAGYMLSLAKEQLAATSIKSQVAASGGLVDPARYRLIDPIKTKGPNEAYLTFQTSPPRIQPDHMGVSRMKVGEEDCIGSRMELVLLLYPKFAFLLGIEKLRQCCPTWLLLEQFLLHSYHVFIQWKYAGDSIQSGPDNIRGRRPSHNKGSTSESRSSKLLFNGVGWSRHQSQGKKVAKNLLPSKNKFEYKQNPVERHVAISSSGMQEPWYWFPSPAASWNGLDFSCRAGGSKDELPWKIRASIVQSVRAHHGALRSFVVCQDECTIFTTGVGPGFKGNIQKWDLSRIDCVSSYNGHDEVVNDIFVMASTGRVASCDGTVHIWNGQTGKQISVFSESSSTSTRRLVLNMLHFNPLTSGMLSTLFHGNLYSAMDYLEFIDRLVVGTGNGTLRFIDVNQGQKLHMWKSESADSCFPSLISSICSSSSVKVHAEETISSPSWIAAATSTLAVAADHQLVSSSLDKTLRIWDLRSLCLDRGPNIQFSEVTVMELVTGFSVWGQNVISIRRNKIGEGKHRTTPQHLYTADGESKNVSVLSAIGILPFSRLFLVGTEDGHLKICC</sequence>
<dbReference type="InterPro" id="IPR019775">
    <property type="entry name" value="WD40_repeat_CS"/>
</dbReference>
<dbReference type="PROSITE" id="PS00678">
    <property type="entry name" value="WD_REPEATS_1"/>
    <property type="match status" value="1"/>
</dbReference>
<keyword evidence="6" id="KW-1185">Reference proteome</keyword>
<keyword evidence="2" id="KW-0677">Repeat</keyword>
<keyword evidence="1 3" id="KW-0853">WD repeat</keyword>
<feature type="region of interest" description="Disordered" evidence="4">
    <location>
        <begin position="165"/>
        <end position="185"/>
    </location>
</feature>
<proteinExistence type="predicted"/>
<dbReference type="SUPFAM" id="SSF50978">
    <property type="entry name" value="WD40 repeat-like"/>
    <property type="match status" value="1"/>
</dbReference>
<evidence type="ECO:0000313" key="6">
    <source>
        <dbReference type="Proteomes" id="UP000030748"/>
    </source>
</evidence>
<dbReference type="EMBL" id="KI630501">
    <property type="protein sequence ID" value="EYU38187.1"/>
    <property type="molecule type" value="Genomic_DNA"/>
</dbReference>
<dbReference type="Gene3D" id="2.130.10.10">
    <property type="entry name" value="YVTN repeat-like/Quinoprotein amine dehydrogenase"/>
    <property type="match status" value="2"/>
</dbReference>
<feature type="compositionally biased region" description="Polar residues" evidence="4">
    <location>
        <begin position="176"/>
        <end position="185"/>
    </location>
</feature>
<evidence type="ECO:0000256" key="1">
    <source>
        <dbReference type="ARBA" id="ARBA00022574"/>
    </source>
</evidence>
<dbReference type="SMART" id="SM00320">
    <property type="entry name" value="WD40"/>
    <property type="match status" value="5"/>
</dbReference>
<evidence type="ECO:0000313" key="5">
    <source>
        <dbReference type="EMBL" id="EYU38187.1"/>
    </source>
</evidence>
<gene>
    <name evidence="5" type="ORF">MIMGU_mgv1a022604mg</name>
</gene>
<dbReference type="Pfam" id="PF00400">
    <property type="entry name" value="WD40"/>
    <property type="match status" value="2"/>
</dbReference>
<name>A0A022RCV9_ERYGU</name>
<evidence type="ECO:0000256" key="2">
    <source>
        <dbReference type="ARBA" id="ARBA00022737"/>
    </source>
</evidence>
<dbReference type="STRING" id="4155.A0A022RCV9"/>
<reference evidence="5 6" key="1">
    <citation type="journal article" date="2013" name="Proc. Natl. Acad. Sci. U.S.A.">
        <title>Fine-scale variation in meiotic recombination in Mimulus inferred from population shotgun sequencing.</title>
        <authorList>
            <person name="Hellsten U."/>
            <person name="Wright K.M."/>
            <person name="Jenkins J."/>
            <person name="Shu S."/>
            <person name="Yuan Y."/>
            <person name="Wessler S.R."/>
            <person name="Schmutz J."/>
            <person name="Willis J.H."/>
            <person name="Rokhsar D.S."/>
        </authorList>
    </citation>
    <scope>NUCLEOTIDE SEQUENCE [LARGE SCALE GENOMIC DNA]</scope>
    <source>
        <strain evidence="6">cv. DUN x IM62</strain>
    </source>
</reference>
<organism evidence="5 6">
    <name type="scientific">Erythranthe guttata</name>
    <name type="common">Yellow monkey flower</name>
    <name type="synonym">Mimulus guttatus</name>
    <dbReference type="NCBI Taxonomy" id="4155"/>
    <lineage>
        <taxon>Eukaryota</taxon>
        <taxon>Viridiplantae</taxon>
        <taxon>Streptophyta</taxon>
        <taxon>Embryophyta</taxon>
        <taxon>Tracheophyta</taxon>
        <taxon>Spermatophyta</taxon>
        <taxon>Magnoliopsida</taxon>
        <taxon>eudicotyledons</taxon>
        <taxon>Gunneridae</taxon>
        <taxon>Pentapetalae</taxon>
        <taxon>asterids</taxon>
        <taxon>lamiids</taxon>
        <taxon>Lamiales</taxon>
        <taxon>Phrymaceae</taxon>
        <taxon>Erythranthe</taxon>
    </lineage>
</organism>
<dbReference type="PANTHER" id="PTHR46866:SF1">
    <property type="entry name" value="GH12955P"/>
    <property type="match status" value="1"/>
</dbReference>
<dbReference type="InterPro" id="IPR036322">
    <property type="entry name" value="WD40_repeat_dom_sf"/>
</dbReference>
<evidence type="ECO:0000256" key="3">
    <source>
        <dbReference type="PROSITE-ProRule" id="PRU00221"/>
    </source>
</evidence>
<feature type="repeat" description="WD" evidence="3">
    <location>
        <begin position="483"/>
        <end position="499"/>
    </location>
</feature>